<evidence type="ECO:0000313" key="2">
    <source>
        <dbReference type="Proteomes" id="UP000886998"/>
    </source>
</evidence>
<dbReference type="Proteomes" id="UP000886998">
    <property type="component" value="Unassembled WGS sequence"/>
</dbReference>
<proteinExistence type="predicted"/>
<dbReference type="EMBL" id="BMAV01007800">
    <property type="protein sequence ID" value="GFY50928.1"/>
    <property type="molecule type" value="Genomic_DNA"/>
</dbReference>
<keyword evidence="2" id="KW-1185">Reference proteome</keyword>
<organism evidence="1 2">
    <name type="scientific">Trichonephila inaurata madagascariensis</name>
    <dbReference type="NCBI Taxonomy" id="2747483"/>
    <lineage>
        <taxon>Eukaryota</taxon>
        <taxon>Metazoa</taxon>
        <taxon>Ecdysozoa</taxon>
        <taxon>Arthropoda</taxon>
        <taxon>Chelicerata</taxon>
        <taxon>Arachnida</taxon>
        <taxon>Araneae</taxon>
        <taxon>Araneomorphae</taxon>
        <taxon>Entelegynae</taxon>
        <taxon>Araneoidea</taxon>
        <taxon>Nephilidae</taxon>
        <taxon>Trichonephila</taxon>
        <taxon>Trichonephila inaurata</taxon>
    </lineage>
</organism>
<dbReference type="AlphaFoldDB" id="A0A8X7C1P9"/>
<protein>
    <submittedName>
        <fullName evidence="1">Uncharacterized protein</fullName>
    </submittedName>
</protein>
<comment type="caution">
    <text evidence="1">The sequence shown here is derived from an EMBL/GenBank/DDBJ whole genome shotgun (WGS) entry which is preliminary data.</text>
</comment>
<evidence type="ECO:0000313" key="1">
    <source>
        <dbReference type="EMBL" id="GFY50928.1"/>
    </source>
</evidence>
<dbReference type="OrthoDB" id="10343100at2759"/>
<accession>A0A8X7C1P9</accession>
<sequence>MELLTKSKIFMNGYPRLQSKQLSNSILQTGHQPQKTNCFTLTNRKQYLGNYYESNCNTSDAVLEPFMKNAMDRNILTNLGTFSENF</sequence>
<name>A0A8X7C1P9_9ARAC</name>
<reference evidence="1" key="1">
    <citation type="submission" date="2020-08" db="EMBL/GenBank/DDBJ databases">
        <title>Multicomponent nature underlies the extraordinary mechanical properties of spider dragline silk.</title>
        <authorList>
            <person name="Kono N."/>
            <person name="Nakamura H."/>
            <person name="Mori M."/>
            <person name="Yoshida Y."/>
            <person name="Ohtoshi R."/>
            <person name="Malay A.D."/>
            <person name="Moran D.A.P."/>
            <person name="Tomita M."/>
            <person name="Numata K."/>
            <person name="Arakawa K."/>
        </authorList>
    </citation>
    <scope>NUCLEOTIDE SEQUENCE</scope>
</reference>
<gene>
    <name evidence="1" type="ORF">TNIN_96981</name>
</gene>